<evidence type="ECO:0000313" key="3">
    <source>
        <dbReference type="EMBL" id="EKT64828.1"/>
    </source>
</evidence>
<name>K8WW54_9GAMM</name>
<dbReference type="STRING" id="1141662.OOA_01787"/>
<feature type="non-terminal residue" evidence="3">
    <location>
        <position position="426"/>
    </location>
</feature>
<protein>
    <recommendedName>
        <fullName evidence="5">Exported FKBP-type peptidyl-prolyl cis-trans isomerase</fullName>
    </recommendedName>
</protein>
<organism evidence="3 4">
    <name type="scientific">Providencia burhodogranariea DSM 19968</name>
    <dbReference type="NCBI Taxonomy" id="1141662"/>
    <lineage>
        <taxon>Bacteria</taxon>
        <taxon>Pseudomonadati</taxon>
        <taxon>Pseudomonadota</taxon>
        <taxon>Gammaproteobacteria</taxon>
        <taxon>Enterobacterales</taxon>
        <taxon>Morganellaceae</taxon>
        <taxon>Providencia</taxon>
    </lineage>
</organism>
<proteinExistence type="predicted"/>
<dbReference type="OrthoDB" id="6455601at2"/>
<feature type="coiled-coil region" evidence="1">
    <location>
        <begin position="233"/>
        <end position="424"/>
    </location>
</feature>
<evidence type="ECO:0000256" key="2">
    <source>
        <dbReference type="SAM" id="SignalP"/>
    </source>
</evidence>
<dbReference type="eggNOG" id="COG1196">
    <property type="taxonomic scope" value="Bacteria"/>
</dbReference>
<comment type="caution">
    <text evidence="3">The sequence shown here is derived from an EMBL/GenBank/DDBJ whole genome shotgun (WGS) entry which is preliminary data.</text>
</comment>
<evidence type="ECO:0000256" key="1">
    <source>
        <dbReference type="SAM" id="Coils"/>
    </source>
</evidence>
<feature type="chain" id="PRO_5003922001" description="Exported FKBP-type peptidyl-prolyl cis-trans isomerase" evidence="2">
    <location>
        <begin position="23"/>
        <end position="426"/>
    </location>
</feature>
<feature type="signal peptide" evidence="2">
    <location>
        <begin position="1"/>
        <end position="22"/>
    </location>
</feature>
<dbReference type="Proteomes" id="UP000009336">
    <property type="component" value="Unassembled WGS sequence"/>
</dbReference>
<keyword evidence="4" id="KW-1185">Reference proteome</keyword>
<dbReference type="AlphaFoldDB" id="K8WW54"/>
<keyword evidence="2" id="KW-0732">Signal</keyword>
<evidence type="ECO:0000313" key="4">
    <source>
        <dbReference type="Proteomes" id="UP000009336"/>
    </source>
</evidence>
<keyword evidence="1" id="KW-0175">Coiled coil</keyword>
<sequence length="426" mass="47658">MRINLRLCISLALFSAAFSQFAKSDSFNNVIDDFDSYLKLEQEGKLPEKPLNIQAQGYDSLSSLPLVAEPKKQPSSSLKTKGSVNKPVKTNTTAKAVAAQPKKEAKASLSECPIPEINMVEQPTGSAQQSLLLSSYPYFFNSNQWHPQYLSKDFAKYQVVLDPLGLYSSKFSMAASSDNSAYLEQLADLLGQQQSTHLFKFGVAQGTGQLIAYHQLLTDRQLVEKLIAHNKSVAELSHTIAEKQFEIERINAELASNKSQIALLQEQLKVTDDQERITLLTDELTSVKNNLAQKQNDFEQLTSQNQNAQQLINTLEAKLSESVSAQLLAEKQLAEKNKQVEDAQQQINQLTSQLAQLEMDSREQTELLAKTRDEQLKSVNADLAQQQVLLKQKEAALQLIENERDEIKAELEKQQDVAKVFEADLE</sequence>
<reference evidence="3 4" key="1">
    <citation type="journal article" date="2012" name="BMC Genomics">
        <title>Comparative genomics of bacteria in the genus Providencia isolated from wild Drosophila melanogaster.</title>
        <authorList>
            <person name="Galac M.R."/>
            <person name="Lazzaro B.P."/>
        </authorList>
    </citation>
    <scope>NUCLEOTIDE SEQUENCE [LARGE SCALE GENOMIC DNA]</scope>
    <source>
        <strain evidence="3 4">DSM 19968</strain>
    </source>
</reference>
<dbReference type="RefSeq" id="WP_008910406.1">
    <property type="nucleotide sequence ID" value="NZ_KB233222.1"/>
</dbReference>
<evidence type="ECO:0008006" key="5">
    <source>
        <dbReference type="Google" id="ProtNLM"/>
    </source>
</evidence>
<dbReference type="EMBL" id="AKKL01000004">
    <property type="protein sequence ID" value="EKT64828.1"/>
    <property type="molecule type" value="Genomic_DNA"/>
</dbReference>
<accession>K8WW54</accession>
<dbReference type="HOGENOM" id="CLU_028947_0_0_6"/>
<gene>
    <name evidence="3" type="ORF">OOA_01787</name>
</gene>